<dbReference type="EMBL" id="CM042013">
    <property type="protein sequence ID" value="KAI3740351.1"/>
    <property type="molecule type" value="Genomic_DNA"/>
</dbReference>
<reference evidence="2" key="1">
    <citation type="journal article" date="2022" name="Mol. Ecol. Resour.">
        <title>The genomes of chicory, endive, great burdock and yacon provide insights into Asteraceae palaeo-polyploidization history and plant inulin production.</title>
        <authorList>
            <person name="Fan W."/>
            <person name="Wang S."/>
            <person name="Wang H."/>
            <person name="Wang A."/>
            <person name="Jiang F."/>
            <person name="Liu H."/>
            <person name="Zhao H."/>
            <person name="Xu D."/>
            <person name="Zhang Y."/>
        </authorList>
    </citation>
    <scope>NUCLEOTIDE SEQUENCE [LARGE SCALE GENOMIC DNA]</scope>
    <source>
        <strain evidence="2">cv. Punajuju</strain>
    </source>
</reference>
<keyword evidence="2" id="KW-1185">Reference proteome</keyword>
<evidence type="ECO:0000313" key="2">
    <source>
        <dbReference type="Proteomes" id="UP001055811"/>
    </source>
</evidence>
<name>A0ACB9D1T4_CICIN</name>
<reference evidence="1 2" key="2">
    <citation type="journal article" date="2022" name="Mol. Ecol. Resour.">
        <title>The genomes of chicory, endive, great burdock and yacon provide insights into Asteraceae paleo-polyploidization history and plant inulin production.</title>
        <authorList>
            <person name="Fan W."/>
            <person name="Wang S."/>
            <person name="Wang H."/>
            <person name="Wang A."/>
            <person name="Jiang F."/>
            <person name="Liu H."/>
            <person name="Zhao H."/>
            <person name="Xu D."/>
            <person name="Zhang Y."/>
        </authorList>
    </citation>
    <scope>NUCLEOTIDE SEQUENCE [LARGE SCALE GENOMIC DNA]</scope>
    <source>
        <strain evidence="2">cv. Punajuju</strain>
        <tissue evidence="1">Leaves</tissue>
    </source>
</reference>
<proteinExistence type="predicted"/>
<gene>
    <name evidence="1" type="ORF">L2E82_30779</name>
</gene>
<organism evidence="1 2">
    <name type="scientific">Cichorium intybus</name>
    <name type="common">Chicory</name>
    <dbReference type="NCBI Taxonomy" id="13427"/>
    <lineage>
        <taxon>Eukaryota</taxon>
        <taxon>Viridiplantae</taxon>
        <taxon>Streptophyta</taxon>
        <taxon>Embryophyta</taxon>
        <taxon>Tracheophyta</taxon>
        <taxon>Spermatophyta</taxon>
        <taxon>Magnoliopsida</taxon>
        <taxon>eudicotyledons</taxon>
        <taxon>Gunneridae</taxon>
        <taxon>Pentapetalae</taxon>
        <taxon>asterids</taxon>
        <taxon>campanulids</taxon>
        <taxon>Asterales</taxon>
        <taxon>Asteraceae</taxon>
        <taxon>Cichorioideae</taxon>
        <taxon>Cichorieae</taxon>
        <taxon>Cichoriinae</taxon>
        <taxon>Cichorium</taxon>
    </lineage>
</organism>
<sequence length="116" mass="12667">MVVRNIKVEQGYRMYDDHYTLADLVVVDAAVLFWEVPDLGSRVAVVEPSLFLLHRISPLLLNNGIVAEEVVGHSRSEWIGRLWCDTGVNSGIDGGVHDGMCVGAETAPPEALVLPK</sequence>
<dbReference type="Proteomes" id="UP001055811">
    <property type="component" value="Linkage Group LG05"/>
</dbReference>
<accession>A0ACB9D1T4</accession>
<comment type="caution">
    <text evidence="1">The sequence shown here is derived from an EMBL/GenBank/DDBJ whole genome shotgun (WGS) entry which is preliminary data.</text>
</comment>
<evidence type="ECO:0000313" key="1">
    <source>
        <dbReference type="EMBL" id="KAI3740351.1"/>
    </source>
</evidence>
<protein>
    <submittedName>
        <fullName evidence="1">Uncharacterized protein</fullName>
    </submittedName>
</protein>